<dbReference type="RefSeq" id="WP_126798258.1">
    <property type="nucleotide sequence ID" value="NZ_PIPO01000002.1"/>
</dbReference>
<feature type="region of interest" description="Disordered" evidence="1">
    <location>
        <begin position="29"/>
        <end position="63"/>
    </location>
</feature>
<evidence type="ECO:0000256" key="1">
    <source>
        <dbReference type="SAM" id="MobiDB-lite"/>
    </source>
</evidence>
<organism evidence="2 3">
    <name type="scientific">Aliidiomarina soli</name>
    <dbReference type="NCBI Taxonomy" id="1928574"/>
    <lineage>
        <taxon>Bacteria</taxon>
        <taxon>Pseudomonadati</taxon>
        <taxon>Pseudomonadota</taxon>
        <taxon>Gammaproteobacteria</taxon>
        <taxon>Alteromonadales</taxon>
        <taxon>Idiomarinaceae</taxon>
        <taxon>Aliidiomarina</taxon>
    </lineage>
</organism>
<gene>
    <name evidence="2" type="ORF">CWE14_04290</name>
</gene>
<comment type="caution">
    <text evidence="2">The sequence shown here is derived from an EMBL/GenBank/DDBJ whole genome shotgun (WGS) entry which is preliminary data.</text>
</comment>
<sequence>MINFLMFVAVIAVVAIVARSIVVKRQVNNSEPVTHSAETTTTETTRTEETSSTAIEASDAGETEAQQATVKAAEKAHMEKAGEATKSDLERAAGAGVATNSAPSVPSEVEPQAAGLAETTDPLARHRLYQQIVDTCYRERNTEQGRIALMHYAQAHLDEFEHIRERLAQVNGGKLPQVSTFKHYASVLGERGQYAEAISVCEQALDYGLKDGTKTGYQGRIERLKAKQEKD</sequence>
<feature type="compositionally biased region" description="Low complexity" evidence="1">
    <location>
        <begin position="34"/>
        <end position="60"/>
    </location>
</feature>
<proteinExistence type="predicted"/>
<dbReference type="Proteomes" id="UP000287823">
    <property type="component" value="Unassembled WGS sequence"/>
</dbReference>
<protein>
    <submittedName>
        <fullName evidence="2">Uncharacterized protein</fullName>
    </submittedName>
</protein>
<dbReference type="AlphaFoldDB" id="A0A432WIQ6"/>
<feature type="region of interest" description="Disordered" evidence="1">
    <location>
        <begin position="91"/>
        <end position="118"/>
    </location>
</feature>
<name>A0A432WIQ6_9GAMM</name>
<dbReference type="EMBL" id="PIPO01000002">
    <property type="protein sequence ID" value="RUO33690.1"/>
    <property type="molecule type" value="Genomic_DNA"/>
</dbReference>
<evidence type="ECO:0000313" key="2">
    <source>
        <dbReference type="EMBL" id="RUO33690.1"/>
    </source>
</evidence>
<accession>A0A432WIQ6</accession>
<reference evidence="2 3" key="1">
    <citation type="journal article" date="2011" name="Front. Microbiol.">
        <title>Genomic signatures of strain selection and enhancement in Bacillus atrophaeus var. globigii, a historical biowarfare simulant.</title>
        <authorList>
            <person name="Gibbons H.S."/>
            <person name="Broomall S.M."/>
            <person name="McNew L.A."/>
            <person name="Daligault H."/>
            <person name="Chapman C."/>
            <person name="Bruce D."/>
            <person name="Karavis M."/>
            <person name="Krepps M."/>
            <person name="McGregor P.A."/>
            <person name="Hong C."/>
            <person name="Park K.H."/>
            <person name="Akmal A."/>
            <person name="Feldman A."/>
            <person name="Lin J.S."/>
            <person name="Chang W.E."/>
            <person name="Higgs B.W."/>
            <person name="Demirev P."/>
            <person name="Lindquist J."/>
            <person name="Liem A."/>
            <person name="Fochler E."/>
            <person name="Read T.D."/>
            <person name="Tapia R."/>
            <person name="Johnson S."/>
            <person name="Bishop-Lilly K.A."/>
            <person name="Detter C."/>
            <person name="Han C."/>
            <person name="Sozhamannan S."/>
            <person name="Rosenzweig C.N."/>
            <person name="Skowronski E.W."/>
        </authorList>
    </citation>
    <scope>NUCLEOTIDE SEQUENCE [LARGE SCALE GENOMIC DNA]</scope>
    <source>
        <strain evidence="2 3">Y4G10-17</strain>
    </source>
</reference>
<keyword evidence="3" id="KW-1185">Reference proteome</keyword>
<evidence type="ECO:0000313" key="3">
    <source>
        <dbReference type="Proteomes" id="UP000287823"/>
    </source>
</evidence>